<dbReference type="SMART" id="SM00982">
    <property type="entry name" value="TRCF"/>
    <property type="match status" value="1"/>
</dbReference>
<dbReference type="SMART" id="SM00490">
    <property type="entry name" value="HELICc"/>
    <property type="match status" value="1"/>
</dbReference>
<dbReference type="GO" id="GO:0016787">
    <property type="term" value="F:hydrolase activity"/>
    <property type="evidence" value="ECO:0007669"/>
    <property type="project" value="UniProtKB-KW"/>
</dbReference>
<keyword evidence="2 13" id="KW-0963">Cytoplasm</keyword>
<dbReference type="Pfam" id="PF00270">
    <property type="entry name" value="DEAD"/>
    <property type="match status" value="1"/>
</dbReference>
<dbReference type="InterPro" id="IPR027417">
    <property type="entry name" value="P-loop_NTPase"/>
</dbReference>
<comment type="similarity">
    <text evidence="11 13">In the C-terminal section; belongs to the helicase family. RecG subfamily.</text>
</comment>
<evidence type="ECO:0000256" key="11">
    <source>
        <dbReference type="ARBA" id="ARBA00061399"/>
    </source>
</evidence>
<dbReference type="SMART" id="SM01058">
    <property type="entry name" value="CarD_TRCF"/>
    <property type="match status" value="1"/>
</dbReference>
<keyword evidence="6" id="KW-0347">Helicase</keyword>
<dbReference type="FunFam" id="3.40.50.300:FF:000300">
    <property type="entry name" value="Transcription-repair-coupling factor"/>
    <property type="match status" value="1"/>
</dbReference>
<dbReference type="Gene3D" id="3.90.1150.50">
    <property type="entry name" value="Transcription-repair-coupling factor, D7 domain"/>
    <property type="match status" value="1"/>
</dbReference>
<evidence type="ECO:0000256" key="10">
    <source>
        <dbReference type="ARBA" id="ARBA00061104"/>
    </source>
</evidence>
<accession>A0A2A5BAV0</accession>
<evidence type="ECO:0000256" key="8">
    <source>
        <dbReference type="ARBA" id="ARBA00023125"/>
    </source>
</evidence>
<dbReference type="InterPro" id="IPR047112">
    <property type="entry name" value="RecG/Mfd"/>
</dbReference>
<dbReference type="Pfam" id="PF21132">
    <property type="entry name" value="MFD_D3"/>
    <property type="match status" value="1"/>
</dbReference>
<dbReference type="GO" id="GO:0005737">
    <property type="term" value="C:cytoplasm"/>
    <property type="evidence" value="ECO:0007669"/>
    <property type="project" value="UniProtKB-SubCell"/>
</dbReference>
<dbReference type="PROSITE" id="PS51192">
    <property type="entry name" value="HELICASE_ATP_BIND_1"/>
    <property type="match status" value="1"/>
</dbReference>
<dbReference type="EC" id="3.6.4.-" evidence="13"/>
<dbReference type="Pfam" id="PF17757">
    <property type="entry name" value="UvrB_inter"/>
    <property type="match status" value="1"/>
</dbReference>
<keyword evidence="5 13" id="KW-0378">Hydrolase</keyword>
<dbReference type="InterPro" id="IPR037235">
    <property type="entry name" value="TRCF-like_C_D7"/>
</dbReference>
<dbReference type="SUPFAM" id="SSF52540">
    <property type="entry name" value="P-loop containing nucleoside triphosphate hydrolases"/>
    <property type="match status" value="3"/>
</dbReference>
<dbReference type="GO" id="GO:0003684">
    <property type="term" value="F:damaged DNA binding"/>
    <property type="evidence" value="ECO:0007669"/>
    <property type="project" value="InterPro"/>
</dbReference>
<evidence type="ECO:0000259" key="14">
    <source>
        <dbReference type="PROSITE" id="PS51192"/>
    </source>
</evidence>
<evidence type="ECO:0000256" key="1">
    <source>
        <dbReference type="ARBA" id="ARBA00004496"/>
    </source>
</evidence>
<protein>
    <recommendedName>
        <fullName evidence="12 13">Transcription-repair-coupling factor</fullName>
        <shortName evidence="13">TRCF</shortName>
        <ecNumber evidence="13">3.6.4.-</ecNumber>
    </recommendedName>
</protein>
<keyword evidence="4 13" id="KW-0227">DNA damage</keyword>
<keyword evidence="3 13" id="KW-0547">Nucleotide-binding</keyword>
<dbReference type="SUPFAM" id="SSF141259">
    <property type="entry name" value="CarD-like"/>
    <property type="match status" value="1"/>
</dbReference>
<dbReference type="Pfam" id="PF02559">
    <property type="entry name" value="CarD_TRCF_RID"/>
    <property type="match status" value="1"/>
</dbReference>
<keyword evidence="9 13" id="KW-0234">DNA repair</keyword>
<evidence type="ECO:0000256" key="3">
    <source>
        <dbReference type="ARBA" id="ARBA00022741"/>
    </source>
</evidence>
<dbReference type="PROSITE" id="PS51194">
    <property type="entry name" value="HELICASE_CTER"/>
    <property type="match status" value="1"/>
</dbReference>
<evidence type="ECO:0000256" key="5">
    <source>
        <dbReference type="ARBA" id="ARBA00022801"/>
    </source>
</evidence>
<dbReference type="PANTHER" id="PTHR47964">
    <property type="entry name" value="ATP-DEPENDENT DNA HELICASE HOMOLOG RECG, CHLOROPLASTIC"/>
    <property type="match status" value="1"/>
</dbReference>
<dbReference type="InterPro" id="IPR011545">
    <property type="entry name" value="DEAD/DEAH_box_helicase_dom"/>
</dbReference>
<evidence type="ECO:0000256" key="2">
    <source>
        <dbReference type="ARBA" id="ARBA00022490"/>
    </source>
</evidence>
<dbReference type="FunFam" id="3.40.50.300:FF:000546">
    <property type="entry name" value="Transcription-repair-coupling factor"/>
    <property type="match status" value="1"/>
</dbReference>
<comment type="subcellular location">
    <subcellularLocation>
        <location evidence="1 13">Cytoplasm</location>
    </subcellularLocation>
</comment>
<gene>
    <name evidence="13" type="primary">mfd</name>
    <name evidence="16" type="ORF">COA96_00320</name>
</gene>
<evidence type="ECO:0000256" key="4">
    <source>
        <dbReference type="ARBA" id="ARBA00022763"/>
    </source>
</evidence>
<comment type="caution">
    <text evidence="16">The sequence shown here is derived from an EMBL/GenBank/DDBJ whole genome shotgun (WGS) entry which is preliminary data.</text>
</comment>
<proteinExistence type="inferred from homology"/>
<keyword evidence="8 13" id="KW-0238">DNA-binding</keyword>
<comment type="function">
    <text evidence="13">Couples transcription and DNA repair by recognizing RNA polymerase (RNAP) stalled at DNA lesions. Mediates ATP-dependent release of RNAP and its truncated transcript from the DNA, and recruitment of nucleotide excision repair machinery to the damaged site.</text>
</comment>
<dbReference type="InterPro" id="IPR003711">
    <property type="entry name" value="CarD-like/TRCF_RID"/>
</dbReference>
<dbReference type="NCBIfam" id="TIGR00580">
    <property type="entry name" value="mfd"/>
    <property type="match status" value="1"/>
</dbReference>
<feature type="domain" description="Helicase C-terminal" evidence="15">
    <location>
        <begin position="798"/>
        <end position="956"/>
    </location>
</feature>
<dbReference type="InterPro" id="IPR004576">
    <property type="entry name" value="Mfd"/>
</dbReference>
<dbReference type="GO" id="GO:0000716">
    <property type="term" value="P:transcription-coupled nucleotide-excision repair, DNA damage recognition"/>
    <property type="evidence" value="ECO:0007669"/>
    <property type="project" value="UniProtKB-UniRule"/>
</dbReference>
<reference evidence="17" key="1">
    <citation type="submission" date="2017-08" db="EMBL/GenBank/DDBJ databases">
        <title>A dynamic microbial community with high functional redundancy inhabits the cold, oxic subseafloor aquifer.</title>
        <authorList>
            <person name="Tully B.J."/>
            <person name="Wheat C.G."/>
            <person name="Glazer B.T."/>
            <person name="Huber J.A."/>
        </authorList>
    </citation>
    <scope>NUCLEOTIDE SEQUENCE [LARGE SCALE GENOMIC DNA]</scope>
</reference>
<dbReference type="AlphaFoldDB" id="A0A2A5BAV0"/>
<feature type="domain" description="Helicase ATP-binding" evidence="14">
    <location>
        <begin position="620"/>
        <end position="781"/>
    </location>
</feature>
<evidence type="ECO:0000259" key="15">
    <source>
        <dbReference type="PROSITE" id="PS51194"/>
    </source>
</evidence>
<dbReference type="InterPro" id="IPR005118">
    <property type="entry name" value="TRCF_C"/>
</dbReference>
<keyword evidence="7 13" id="KW-0067">ATP-binding</keyword>
<dbReference type="Proteomes" id="UP000218327">
    <property type="component" value="Unassembled WGS sequence"/>
</dbReference>
<evidence type="ECO:0000313" key="17">
    <source>
        <dbReference type="Proteomes" id="UP000218327"/>
    </source>
</evidence>
<evidence type="ECO:0000256" key="13">
    <source>
        <dbReference type="HAMAP-Rule" id="MF_00969"/>
    </source>
</evidence>
<dbReference type="InterPro" id="IPR001650">
    <property type="entry name" value="Helicase_C-like"/>
</dbReference>
<dbReference type="SUPFAM" id="SSF143517">
    <property type="entry name" value="TRCF domain-like"/>
    <property type="match status" value="1"/>
</dbReference>
<dbReference type="Pfam" id="PF00271">
    <property type="entry name" value="Helicase_C"/>
    <property type="match status" value="1"/>
</dbReference>
<dbReference type="Gene3D" id="3.40.50.11180">
    <property type="match status" value="1"/>
</dbReference>
<name>A0A2A5BAV0_9GAMM</name>
<sequence length="1155" mass="130867">MANIFNPPLPEDSHLACYWKGTVGSATSLAIASAAANSDGPLLLVCEDNESVDQFKRELRYFCSRANGPESQLKVFSLPDWETLPYDNFSPHQDIISDRLSALYHLPQLEQGILVVSISSLMHKLPPQKYITANSLDLEIGQELFIPAMRKELVNAGYQAVDAVFEHGEFAVRGSIIDIYPMGSRFPFRIDLIGDEIETLRIFDPETQRSDKQVEQIRLLPGREYPLDAKGITAFRSEFRERFDLDLRQCPIYQDVSDGINSPGLEYYLGLFFKELDSLFDFLPESTTFCKIGNLKQSGDNFWKDIQSRYEDRQIDKYRPILPPEEIFLPIDTVLKELKQFRQIDFKDSKASFDLESSELPELSSDAKLKLPFSAVQQFISENSDQRVLFCAESAGRRETLLEILKQIDIFPDVFEHWQEFVEADAFFGITVAPLDQGMWLQQHNLILITEAQLFGNRIAQRRRRNKQQSNTDFIIKSLTELKINDAVVHLDHGIGRYLGLQTITTDGQATEFLTLEYASSAKLYVPVSSLHLISRYSGAEQEGAQISHLGTDQWQKTKRKAAEKIRDVAAELLDIYAQREAQKGYKYKCESNDYEKFSASFPFEETADQESAIEAVIDDMTSSRAMDRLICGDVGFGKTEVAMRATFIAVQNSKQVAMLVPTTLLAQQHFESFKDRFADWPITIDVISRFRTNSEQTDTLKRVANGAVDILIGTHKLLNGEIKYKDLGMLIIDEEHRFGVRQKEKLKSLRANVDILTLTATPIPRTLNMSLAGIRDLSLIVTPPARRLSVKTFVRQQQDSLIKEAVSRELLRGGQVFYLHNEVKTIERAAEHLKEISPQARICIAHGQMPERDLEKVMADFYHKRYNVLVCTTIIETGIDIPSANTILIHRADKFGLAQLHQLRGRVGRSHHQAYAYLLLPSHSKLGADAQKRIEAIQAASTLGAGFTLASHDLEIRGAGELLGDEQSGHMQKIGFSLYTEMLEAAVAAIKSGRTPTPEIDIDKSIDINLRIPALIPEDYLPDVHIRLIMYKRISASLDNDDLRELQVEMIDRFGLLPRPLKLLFRLTQLKLKAEAYSIKKIDANISTGRIEFIPQPRIDSLSIIQLIQNEPQLYKLGGANHLQFTHNCSDADDKLDFISDLLDKFKIIDEIAT</sequence>
<dbReference type="InterPro" id="IPR041471">
    <property type="entry name" value="UvrB_inter"/>
</dbReference>
<dbReference type="InterPro" id="IPR014001">
    <property type="entry name" value="Helicase_ATP-bd"/>
</dbReference>
<evidence type="ECO:0000256" key="7">
    <source>
        <dbReference type="ARBA" id="ARBA00022840"/>
    </source>
</evidence>
<dbReference type="Gene3D" id="3.30.2060.10">
    <property type="entry name" value="Penicillin-binding protein 1b domain"/>
    <property type="match status" value="1"/>
</dbReference>
<evidence type="ECO:0000256" key="6">
    <source>
        <dbReference type="ARBA" id="ARBA00022806"/>
    </source>
</evidence>
<dbReference type="Pfam" id="PF03461">
    <property type="entry name" value="TRCF"/>
    <property type="match status" value="1"/>
</dbReference>
<evidence type="ECO:0000256" key="9">
    <source>
        <dbReference type="ARBA" id="ARBA00023204"/>
    </source>
</evidence>
<dbReference type="Gene3D" id="3.40.50.300">
    <property type="entry name" value="P-loop containing nucleotide triphosphate hydrolases"/>
    <property type="match status" value="2"/>
</dbReference>
<evidence type="ECO:0000313" key="16">
    <source>
        <dbReference type="EMBL" id="PCJ28663.1"/>
    </source>
</evidence>
<dbReference type="NCBIfam" id="NF007966">
    <property type="entry name" value="PRK10689.1"/>
    <property type="match status" value="1"/>
</dbReference>
<dbReference type="EMBL" id="NVVJ01000001">
    <property type="protein sequence ID" value="PCJ28663.1"/>
    <property type="molecule type" value="Genomic_DNA"/>
</dbReference>
<dbReference type="PANTHER" id="PTHR47964:SF1">
    <property type="entry name" value="ATP-DEPENDENT DNA HELICASE HOMOLOG RECG, CHLOROPLASTIC"/>
    <property type="match status" value="1"/>
</dbReference>
<dbReference type="SMART" id="SM00487">
    <property type="entry name" value="DEXDc"/>
    <property type="match status" value="1"/>
</dbReference>
<dbReference type="HAMAP" id="MF_00969">
    <property type="entry name" value="TRCF"/>
    <property type="match status" value="1"/>
</dbReference>
<dbReference type="GO" id="GO:0005524">
    <property type="term" value="F:ATP binding"/>
    <property type="evidence" value="ECO:0007669"/>
    <property type="project" value="UniProtKB-UniRule"/>
</dbReference>
<dbReference type="InterPro" id="IPR048635">
    <property type="entry name" value="MFD_D3"/>
</dbReference>
<comment type="similarity">
    <text evidence="10 13">In the N-terminal section; belongs to the UvrB family.</text>
</comment>
<organism evidence="16 17">
    <name type="scientific">SAR86 cluster bacterium</name>
    <dbReference type="NCBI Taxonomy" id="2030880"/>
    <lineage>
        <taxon>Bacteria</taxon>
        <taxon>Pseudomonadati</taxon>
        <taxon>Pseudomonadota</taxon>
        <taxon>Gammaproteobacteria</taxon>
        <taxon>SAR86 cluster</taxon>
    </lineage>
</organism>
<dbReference type="InterPro" id="IPR036101">
    <property type="entry name" value="CarD-like/TRCF_RID_sf"/>
</dbReference>
<dbReference type="GO" id="GO:0003678">
    <property type="term" value="F:DNA helicase activity"/>
    <property type="evidence" value="ECO:0007669"/>
    <property type="project" value="TreeGrafter"/>
</dbReference>
<dbReference type="CDD" id="cd17991">
    <property type="entry name" value="DEXHc_TRCF"/>
    <property type="match status" value="1"/>
</dbReference>
<dbReference type="GO" id="GO:0006355">
    <property type="term" value="P:regulation of DNA-templated transcription"/>
    <property type="evidence" value="ECO:0007669"/>
    <property type="project" value="UniProtKB-UniRule"/>
</dbReference>
<dbReference type="Gene3D" id="3.40.50.11140">
    <property type="match status" value="1"/>
</dbReference>
<dbReference type="Gene3D" id="2.40.10.170">
    <property type="match status" value="1"/>
</dbReference>
<evidence type="ECO:0000256" key="12">
    <source>
        <dbReference type="ARBA" id="ARBA00070128"/>
    </source>
</evidence>